<dbReference type="PANTHER" id="PTHR42778">
    <property type="entry name" value="2-AMINOETHYLPHOSPHONATE--PYRUVATE TRANSAMINASE"/>
    <property type="match status" value="1"/>
</dbReference>
<evidence type="ECO:0000256" key="8">
    <source>
        <dbReference type="PIRSR" id="PIRSR000524-1"/>
    </source>
</evidence>
<dbReference type="Proteomes" id="UP000634530">
    <property type="component" value="Chromosome"/>
</dbReference>
<evidence type="ECO:0000256" key="7">
    <source>
        <dbReference type="HAMAP-Rule" id="MF_01376"/>
    </source>
</evidence>
<evidence type="ECO:0000256" key="2">
    <source>
        <dbReference type="ARBA" id="ARBA00022576"/>
    </source>
</evidence>
<accession>A0A9E6PP37</accession>
<comment type="cofactor">
    <cofactor evidence="1 7 9">
        <name>pyridoxal 5'-phosphate</name>
        <dbReference type="ChEBI" id="CHEBI:597326"/>
    </cofactor>
</comment>
<dbReference type="RefSeq" id="WP_186681696.1">
    <property type="nucleotide sequence ID" value="NZ_CP077093.1"/>
</dbReference>
<dbReference type="PIRSF" id="PIRSF000524">
    <property type="entry name" value="SPT"/>
    <property type="match status" value="1"/>
</dbReference>
<dbReference type="EMBL" id="CP077093">
    <property type="protein sequence ID" value="QXI30354.1"/>
    <property type="molecule type" value="Genomic_DNA"/>
</dbReference>
<reference evidence="11 12" key="1">
    <citation type="journal article" date="2020" name="Microorganisms">
        <title>Reliable Identification of Environmental Pseudomonas Isolates Using the rpoD Gene.</title>
        <authorList>
            <consortium name="The Broad Institute Genome Sequencing Platform"/>
            <person name="Girard L."/>
            <person name="Lood C."/>
            <person name="Rokni-Zadeh H."/>
            <person name="van Noort V."/>
            <person name="Lavigne R."/>
            <person name="De Mot R."/>
        </authorList>
    </citation>
    <scope>NUCLEOTIDE SEQUENCE [LARGE SCALE GENOMIC DNA]</scope>
    <source>
        <strain evidence="11 12">RW8P3</strain>
    </source>
</reference>
<dbReference type="InterPro" id="IPR015424">
    <property type="entry name" value="PyrdxlP-dep_Trfase"/>
</dbReference>
<evidence type="ECO:0000256" key="1">
    <source>
        <dbReference type="ARBA" id="ARBA00001933"/>
    </source>
</evidence>
<dbReference type="PANTHER" id="PTHR42778:SF1">
    <property type="entry name" value="2-AMINOETHYLPHOSPHONATE--PYRUVATE TRANSAMINASE"/>
    <property type="match status" value="1"/>
</dbReference>
<keyword evidence="2 7" id="KW-0032">Aminotransferase</keyword>
<evidence type="ECO:0000256" key="4">
    <source>
        <dbReference type="ARBA" id="ARBA00022898"/>
    </source>
</evidence>
<dbReference type="HAMAP" id="MF_01376">
    <property type="entry name" value="PhnW_aminotrans_5"/>
    <property type="match status" value="1"/>
</dbReference>
<dbReference type="InterPro" id="IPR015422">
    <property type="entry name" value="PyrdxlP-dep_Trfase_small"/>
</dbReference>
<comment type="catalytic activity">
    <reaction evidence="6 7">
        <text>(2-aminoethyl)phosphonate + pyruvate = phosphonoacetaldehyde + L-alanine</text>
        <dbReference type="Rhea" id="RHEA:17021"/>
        <dbReference type="ChEBI" id="CHEBI:15361"/>
        <dbReference type="ChEBI" id="CHEBI:57418"/>
        <dbReference type="ChEBI" id="CHEBI:57972"/>
        <dbReference type="ChEBI" id="CHEBI:58383"/>
        <dbReference type="EC" id="2.6.1.37"/>
    </reaction>
</comment>
<keyword evidence="5 7" id="KW-0670">Pyruvate</keyword>
<name>A0A9E6PP37_9PSED</name>
<dbReference type="GO" id="GO:0047304">
    <property type="term" value="F:2-aminoethylphosphonate-pyruvate transaminase activity"/>
    <property type="evidence" value="ECO:0007669"/>
    <property type="project" value="UniProtKB-UniRule"/>
</dbReference>
<feature type="domain" description="Aminotransferase class V" evidence="10">
    <location>
        <begin position="36"/>
        <end position="313"/>
    </location>
</feature>
<dbReference type="Gene3D" id="3.40.640.10">
    <property type="entry name" value="Type I PLP-dependent aspartate aminotransferase-like (Major domain)"/>
    <property type="match status" value="1"/>
</dbReference>
<evidence type="ECO:0000256" key="6">
    <source>
        <dbReference type="ARBA" id="ARBA00049460"/>
    </source>
</evidence>
<comment type="function">
    <text evidence="7">Involved in phosphonate degradation.</text>
</comment>
<organism evidence="11 12">
    <name type="scientific">Pseudomonas vanderleydeniana</name>
    <dbReference type="NCBI Taxonomy" id="2745495"/>
    <lineage>
        <taxon>Bacteria</taxon>
        <taxon>Pseudomonadati</taxon>
        <taxon>Pseudomonadota</taxon>
        <taxon>Gammaproteobacteria</taxon>
        <taxon>Pseudomonadales</taxon>
        <taxon>Pseudomonadaceae</taxon>
        <taxon>Pseudomonas</taxon>
    </lineage>
</organism>
<dbReference type="NCBIfam" id="TIGR02326">
    <property type="entry name" value="transamin_PhnW"/>
    <property type="match status" value="1"/>
</dbReference>
<dbReference type="InterPro" id="IPR024169">
    <property type="entry name" value="SP_NH2Trfase/AEP_transaminase"/>
</dbReference>
<dbReference type="NCBIfam" id="TIGR03301">
    <property type="entry name" value="PhnW-AepZ"/>
    <property type="match status" value="1"/>
</dbReference>
<dbReference type="NCBIfam" id="NF010006">
    <property type="entry name" value="PRK13479.1"/>
    <property type="match status" value="1"/>
</dbReference>
<reference evidence="11 12" key="2">
    <citation type="journal article" date="2021" name="Microorganisms">
        <title>The Ever-Expanding Pseudomonas Genus: Description of 43 New Species and Partition of the Pseudomonas putida Group.</title>
        <authorList>
            <person name="Girard L."/>
            <person name="Lood C."/>
            <person name="Hofte M."/>
            <person name="Vandamme P."/>
            <person name="Rokni-Zadeh H."/>
            <person name="van Noort V."/>
            <person name="Lavigne R."/>
            <person name="De Mot R."/>
        </authorList>
    </citation>
    <scope>NUCLEOTIDE SEQUENCE [LARGE SCALE GENOMIC DNA]</scope>
    <source>
        <strain evidence="11 12">RW8P3</strain>
    </source>
</reference>
<sequence length="386" mass="41513">MSTAAPILLTPGPLTTSARTRQALLLDWGSWDERFNQLTASVCQRLLTLINGAASHHCVPLQGSGTFAVEAAIGTLVPRDGKVLVLVNGAYGKRLATLCSVLGRAFCTLATAEDQPSDAAAVEQRLLADPAITHVALIHCETSTGILNPLEQIAEVVARHGKRLIIDAMSSFGALPIDARLVPFDALIAASGKCLEGVPGMGFVFAHKATLAEAAGNSHSLALDLHDQQAYLARTGQWRFTPPTHVVAALHEALLQYEEQGGQPARYRRYADNCQMLLEELGKLGLRSFLPEAIQAPIIVTVHAPQDEHYDFKALYERVKAKGFILYPGKLTEVDTFRVGCIGDVTRHDMQAAVRAIGEALHEMGVVTPSIPGVVTTPTLNIHFRA</sequence>
<keyword evidence="12" id="KW-1185">Reference proteome</keyword>
<dbReference type="Gene3D" id="3.90.1150.10">
    <property type="entry name" value="Aspartate Aminotransferase, domain 1"/>
    <property type="match status" value="1"/>
</dbReference>
<keyword evidence="3 7" id="KW-0808">Transferase</keyword>
<evidence type="ECO:0000256" key="3">
    <source>
        <dbReference type="ARBA" id="ARBA00022679"/>
    </source>
</evidence>
<dbReference type="InterPro" id="IPR015421">
    <property type="entry name" value="PyrdxlP-dep_Trfase_major"/>
</dbReference>
<keyword evidence="4 7" id="KW-0663">Pyridoxal phosphate</keyword>
<evidence type="ECO:0000259" key="10">
    <source>
        <dbReference type="Pfam" id="PF00266"/>
    </source>
</evidence>
<comment type="similarity">
    <text evidence="7">Belongs to the class-V pyridoxal-phosphate-dependent aminotransferase family. PhnW subfamily.</text>
</comment>
<feature type="modified residue" description="N6-(pyridoxal phosphate)lysine" evidence="7 9">
    <location>
        <position position="193"/>
    </location>
</feature>
<dbReference type="EC" id="2.6.1.37" evidence="7"/>
<dbReference type="KEGG" id="pvw:HU752_010515"/>
<evidence type="ECO:0000313" key="11">
    <source>
        <dbReference type="EMBL" id="QXI30354.1"/>
    </source>
</evidence>
<protein>
    <recommendedName>
        <fullName evidence="7">2-aminoethylphosphonate--pyruvate transaminase</fullName>
        <ecNumber evidence="7">2.6.1.37</ecNumber>
    </recommendedName>
    <alternativeName>
        <fullName evidence="7">2-aminoethylphosphonate aminotransferase</fullName>
    </alternativeName>
    <alternativeName>
        <fullName evidence="7">AEP transaminase</fullName>
        <shortName evidence="7">AEPT</shortName>
    </alternativeName>
</protein>
<dbReference type="SUPFAM" id="SSF53383">
    <property type="entry name" value="PLP-dependent transferases"/>
    <property type="match status" value="1"/>
</dbReference>
<feature type="binding site" evidence="8">
    <location>
        <position position="338"/>
    </location>
    <ligand>
        <name>substrate</name>
    </ligand>
</feature>
<dbReference type="GO" id="GO:0019700">
    <property type="term" value="P:organic phosphonate catabolic process"/>
    <property type="evidence" value="ECO:0007669"/>
    <property type="project" value="UniProtKB-UniRule"/>
</dbReference>
<evidence type="ECO:0000256" key="9">
    <source>
        <dbReference type="PIRSR" id="PIRSR000524-50"/>
    </source>
</evidence>
<gene>
    <name evidence="7" type="primary">phnW</name>
    <name evidence="11" type="ORF">HU752_010515</name>
</gene>
<comment type="subunit">
    <text evidence="7">Homodimer.</text>
</comment>
<dbReference type="AlphaFoldDB" id="A0A9E6PP37"/>
<dbReference type="Pfam" id="PF00266">
    <property type="entry name" value="Aminotran_5"/>
    <property type="match status" value="1"/>
</dbReference>
<evidence type="ECO:0000256" key="5">
    <source>
        <dbReference type="ARBA" id="ARBA00023317"/>
    </source>
</evidence>
<dbReference type="InterPro" id="IPR000192">
    <property type="entry name" value="Aminotrans_V_dom"/>
</dbReference>
<dbReference type="InterPro" id="IPR012703">
    <property type="entry name" value="NH2EtPonate_pyrv_transaminase"/>
</dbReference>
<proteinExistence type="inferred from homology"/>
<evidence type="ECO:0000313" key="12">
    <source>
        <dbReference type="Proteomes" id="UP000634530"/>
    </source>
</evidence>